<keyword evidence="7" id="KW-1185">Reference proteome</keyword>
<reference evidence="6 7" key="1">
    <citation type="submission" date="2018-04" db="EMBL/GenBank/DDBJ databases">
        <title>Genomic Encyclopedia of Archaeal and Bacterial Type Strains, Phase II (KMG-II): from individual species to whole genera.</title>
        <authorList>
            <person name="Goeker M."/>
        </authorList>
    </citation>
    <scope>NUCLEOTIDE SEQUENCE [LARGE SCALE GENOMIC DNA]</scope>
    <source>
        <strain evidence="6 7">DSM 45787</strain>
    </source>
</reference>
<organism evidence="6 7">
    <name type="scientific">Melghirimyces profundicolus</name>
    <dbReference type="NCBI Taxonomy" id="1242148"/>
    <lineage>
        <taxon>Bacteria</taxon>
        <taxon>Bacillati</taxon>
        <taxon>Bacillota</taxon>
        <taxon>Bacilli</taxon>
        <taxon>Bacillales</taxon>
        <taxon>Thermoactinomycetaceae</taxon>
        <taxon>Melghirimyces</taxon>
    </lineage>
</organism>
<feature type="region of interest" description="Disordered" evidence="3">
    <location>
        <begin position="404"/>
        <end position="427"/>
    </location>
</feature>
<gene>
    <name evidence="6" type="ORF">C8P63_1187</name>
</gene>
<name>A0A2T6BQ15_9BACL</name>
<dbReference type="PANTHER" id="PTHR12526">
    <property type="entry name" value="GLYCOSYLTRANSFERASE"/>
    <property type="match status" value="1"/>
</dbReference>
<dbReference type="OrthoDB" id="9813214at2"/>
<feature type="domain" description="Glycosyl transferase family 1" evidence="4">
    <location>
        <begin position="214"/>
        <end position="370"/>
    </location>
</feature>
<dbReference type="InterPro" id="IPR001296">
    <property type="entry name" value="Glyco_trans_1"/>
</dbReference>
<dbReference type="Pfam" id="PF00534">
    <property type="entry name" value="Glycos_transf_1"/>
    <property type="match status" value="1"/>
</dbReference>
<evidence type="ECO:0000256" key="2">
    <source>
        <dbReference type="ARBA" id="ARBA00022679"/>
    </source>
</evidence>
<dbReference type="Gene3D" id="3.40.50.2000">
    <property type="entry name" value="Glycogen Phosphorylase B"/>
    <property type="match status" value="2"/>
</dbReference>
<dbReference type="AlphaFoldDB" id="A0A2T6BQ15"/>
<dbReference type="RefSeq" id="WP_108024740.1">
    <property type="nucleotide sequence ID" value="NZ_QBKR01000018.1"/>
</dbReference>
<sequence length="427" mass="49533">MRVLMILFKDIHYDARVQREAVALANAGWYVDIACVQSASEPPPELHERVRFLRFRINTKRIKRFVDKKAAVRVKRGVYRVVRSPMVRMAKDVVAQRNFAFRIWELCENASYEAVHCHDLHTLSIGVHLKRKKGCTLVYDSHQPFDEGNGKTRWGRLVSHRMESWWMESVDHLITENELLEAKFQHHYPDLSITVLRNIPESLSQLPEEKNYFHGKFGLAPGDRVVLYQGGFLRNRGLEELIHAFTRLPDHYKLVLLGFGEWEERLRRLVREKKVGDKVFFHPPLCPRELLRVTSHADLGTVLYGGKEGIHPLSTPNQVFEYIQAGIPAVTSDQPGIAHVVGAYKTGRLVDPLNVGEIASAIHEILPDPDPWRISTHKARKLLNWEKERERLVELYRQINLTQAEQRKKEDRESEDAVSIQPHLRQL</sequence>
<dbReference type="InterPro" id="IPR028098">
    <property type="entry name" value="Glyco_trans_4-like_N"/>
</dbReference>
<evidence type="ECO:0000313" key="6">
    <source>
        <dbReference type="EMBL" id="PTX58134.1"/>
    </source>
</evidence>
<evidence type="ECO:0000259" key="5">
    <source>
        <dbReference type="Pfam" id="PF13579"/>
    </source>
</evidence>
<dbReference type="PANTHER" id="PTHR12526:SF629">
    <property type="entry name" value="TEICHURONIC ACID BIOSYNTHESIS GLYCOSYLTRANSFERASE TUAH-RELATED"/>
    <property type="match status" value="1"/>
</dbReference>
<comment type="caution">
    <text evidence="6">The sequence shown here is derived from an EMBL/GenBank/DDBJ whole genome shotgun (WGS) entry which is preliminary data.</text>
</comment>
<evidence type="ECO:0000259" key="4">
    <source>
        <dbReference type="Pfam" id="PF00534"/>
    </source>
</evidence>
<feature type="domain" description="Glycosyltransferase subfamily 4-like N-terminal" evidence="5">
    <location>
        <begin position="15"/>
        <end position="187"/>
    </location>
</feature>
<proteinExistence type="predicted"/>
<dbReference type="GO" id="GO:0016757">
    <property type="term" value="F:glycosyltransferase activity"/>
    <property type="evidence" value="ECO:0007669"/>
    <property type="project" value="UniProtKB-KW"/>
</dbReference>
<accession>A0A2T6BQ15</accession>
<keyword evidence="2 6" id="KW-0808">Transferase</keyword>
<keyword evidence="1" id="KW-0328">Glycosyltransferase</keyword>
<evidence type="ECO:0000256" key="1">
    <source>
        <dbReference type="ARBA" id="ARBA00022676"/>
    </source>
</evidence>
<dbReference type="EMBL" id="QBKR01000018">
    <property type="protein sequence ID" value="PTX58134.1"/>
    <property type="molecule type" value="Genomic_DNA"/>
</dbReference>
<dbReference type="Proteomes" id="UP000244240">
    <property type="component" value="Unassembled WGS sequence"/>
</dbReference>
<dbReference type="Pfam" id="PF13579">
    <property type="entry name" value="Glyco_trans_4_4"/>
    <property type="match status" value="1"/>
</dbReference>
<evidence type="ECO:0000313" key="7">
    <source>
        <dbReference type="Proteomes" id="UP000244240"/>
    </source>
</evidence>
<protein>
    <submittedName>
        <fullName evidence="6">Glycosyltransferase involved in cell wall biosynthesis</fullName>
    </submittedName>
</protein>
<evidence type="ECO:0000256" key="3">
    <source>
        <dbReference type="SAM" id="MobiDB-lite"/>
    </source>
</evidence>
<dbReference type="SUPFAM" id="SSF53756">
    <property type="entry name" value="UDP-Glycosyltransferase/glycogen phosphorylase"/>
    <property type="match status" value="1"/>
</dbReference>